<keyword evidence="1" id="KW-0812">Transmembrane</keyword>
<proteinExistence type="predicted"/>
<reference evidence="2" key="1">
    <citation type="submission" date="2023-10" db="EMBL/GenBank/DDBJ databases">
        <authorList>
            <person name="Domelevo Entfellner J.-B."/>
        </authorList>
    </citation>
    <scope>NUCLEOTIDE SEQUENCE</scope>
</reference>
<dbReference type="Proteomes" id="UP001189624">
    <property type="component" value="Chromosome 2"/>
</dbReference>
<dbReference type="AlphaFoldDB" id="A0AA86RYC0"/>
<keyword evidence="3" id="KW-1185">Reference proteome</keyword>
<feature type="transmembrane region" description="Helical" evidence="1">
    <location>
        <begin position="63"/>
        <end position="83"/>
    </location>
</feature>
<dbReference type="EMBL" id="OY731399">
    <property type="protein sequence ID" value="CAJ1933893.1"/>
    <property type="molecule type" value="Genomic_DNA"/>
</dbReference>
<accession>A0AA86RYC0</accession>
<sequence>MGWFYSKRKSAEWKQVCTLAEQTMETASLSPNLHLLVIFGIVLSLLWLSHYNTYKAQQNHIALSFQLFLFLSPILLILLLSYSPCGRLNFCFMRSRNKSLQPTALSPLNLAATVSIVITLLLIFILF</sequence>
<evidence type="ECO:0000313" key="3">
    <source>
        <dbReference type="Proteomes" id="UP001189624"/>
    </source>
</evidence>
<dbReference type="Gramene" id="rna-AYBTSS11_LOCUS6610">
    <property type="protein sequence ID" value="CAJ1933893.1"/>
    <property type="gene ID" value="gene-AYBTSS11_LOCUS6610"/>
</dbReference>
<name>A0AA86RYC0_9FABA</name>
<keyword evidence="1" id="KW-0472">Membrane</keyword>
<evidence type="ECO:0000313" key="2">
    <source>
        <dbReference type="EMBL" id="CAJ1933893.1"/>
    </source>
</evidence>
<protein>
    <submittedName>
        <fullName evidence="2">Uncharacterized protein</fullName>
    </submittedName>
</protein>
<feature type="transmembrane region" description="Helical" evidence="1">
    <location>
        <begin position="33"/>
        <end position="51"/>
    </location>
</feature>
<dbReference type="PANTHER" id="PTHR33306:SF21">
    <property type="entry name" value="TRANSMEMBRANE PROTEIN"/>
    <property type="match status" value="1"/>
</dbReference>
<keyword evidence="1" id="KW-1133">Transmembrane helix</keyword>
<organism evidence="2 3">
    <name type="scientific">Sphenostylis stenocarpa</name>
    <dbReference type="NCBI Taxonomy" id="92480"/>
    <lineage>
        <taxon>Eukaryota</taxon>
        <taxon>Viridiplantae</taxon>
        <taxon>Streptophyta</taxon>
        <taxon>Embryophyta</taxon>
        <taxon>Tracheophyta</taxon>
        <taxon>Spermatophyta</taxon>
        <taxon>Magnoliopsida</taxon>
        <taxon>eudicotyledons</taxon>
        <taxon>Gunneridae</taxon>
        <taxon>Pentapetalae</taxon>
        <taxon>rosids</taxon>
        <taxon>fabids</taxon>
        <taxon>Fabales</taxon>
        <taxon>Fabaceae</taxon>
        <taxon>Papilionoideae</taxon>
        <taxon>50 kb inversion clade</taxon>
        <taxon>NPAAA clade</taxon>
        <taxon>indigoferoid/millettioid clade</taxon>
        <taxon>Phaseoleae</taxon>
        <taxon>Sphenostylis</taxon>
    </lineage>
</organism>
<feature type="transmembrane region" description="Helical" evidence="1">
    <location>
        <begin position="104"/>
        <end position="126"/>
    </location>
</feature>
<dbReference type="PANTHER" id="PTHR33306">
    <property type="entry name" value="EXPRESSED PROTEIN-RELATED-RELATED"/>
    <property type="match status" value="1"/>
</dbReference>
<evidence type="ECO:0000256" key="1">
    <source>
        <dbReference type="SAM" id="Phobius"/>
    </source>
</evidence>
<gene>
    <name evidence="2" type="ORF">AYBTSS11_LOCUS6610</name>
</gene>